<name>A0AAP8MDT5_9GAMM</name>
<keyword evidence="2" id="KW-1185">Reference proteome</keyword>
<proteinExistence type="predicted"/>
<dbReference type="KEGG" id="hja:BST95_06845"/>
<evidence type="ECO:0000313" key="2">
    <source>
        <dbReference type="Proteomes" id="UP000235162"/>
    </source>
</evidence>
<sequence length="176" mass="19322">MAIVITTHGRVDTSLFDNLPFVSYEVAHIDPVHGLVSDEFLKAEDVRLAGATGDMGTGKYGFLHMFELKEGKYYLIGRRGRGYDSLVPAGPVYVYSYSSNAETDILMEVEIKGGAINYLGEILLTGEPLSNENVTIEDLWDRDRATAEKMNPSIAGLPVHRVTPAMIDTLPQDGVE</sequence>
<protein>
    <submittedName>
        <fullName evidence="1">Uncharacterized protein</fullName>
    </submittedName>
</protein>
<dbReference type="EMBL" id="PKUR01000002">
    <property type="protein sequence ID" value="PLW85990.1"/>
    <property type="molecule type" value="Genomic_DNA"/>
</dbReference>
<gene>
    <name evidence="1" type="ORF">C0029_05910</name>
</gene>
<dbReference type="Proteomes" id="UP000235162">
    <property type="component" value="Unassembled WGS sequence"/>
</dbReference>
<comment type="caution">
    <text evidence="1">The sequence shown here is derived from an EMBL/GenBank/DDBJ whole genome shotgun (WGS) entry which is preliminary data.</text>
</comment>
<reference evidence="1 2" key="1">
    <citation type="submission" date="2018-01" db="EMBL/GenBank/DDBJ databases">
        <title>The draft genome sequence of Halioglobus japonicus S1-36.</title>
        <authorList>
            <person name="Du Z.-J."/>
            <person name="Shi M.-J."/>
        </authorList>
    </citation>
    <scope>NUCLEOTIDE SEQUENCE [LARGE SCALE GENOMIC DNA]</scope>
    <source>
        <strain evidence="1 2">S1-36</strain>
    </source>
</reference>
<organism evidence="1 2">
    <name type="scientific">Halioglobus japonicus</name>
    <dbReference type="NCBI Taxonomy" id="930805"/>
    <lineage>
        <taxon>Bacteria</taxon>
        <taxon>Pseudomonadati</taxon>
        <taxon>Pseudomonadota</taxon>
        <taxon>Gammaproteobacteria</taxon>
        <taxon>Cellvibrionales</taxon>
        <taxon>Halieaceae</taxon>
        <taxon>Halioglobus</taxon>
    </lineage>
</organism>
<accession>A0AAP8MDT5</accession>
<dbReference type="AlphaFoldDB" id="A0AAP8MDT5"/>
<evidence type="ECO:0000313" key="1">
    <source>
        <dbReference type="EMBL" id="PLW85990.1"/>
    </source>
</evidence>